<evidence type="ECO:0000256" key="4">
    <source>
        <dbReference type="ARBA" id="ARBA00022692"/>
    </source>
</evidence>
<keyword evidence="6" id="KW-0999">Mitochondrion inner membrane</keyword>
<evidence type="ECO:0000256" key="9">
    <source>
        <dbReference type="PROSITE-ProRule" id="PRU00282"/>
    </source>
</evidence>
<dbReference type="InterPro" id="IPR002167">
    <property type="entry name" value="GDC-like"/>
</dbReference>
<dbReference type="SUPFAM" id="SSF103506">
    <property type="entry name" value="Mitochondrial carrier"/>
    <property type="match status" value="1"/>
</dbReference>
<reference evidence="12" key="3">
    <citation type="journal article" date="2016" name="Gigascience">
        <title>De novo construction of an expanded transcriptome assembly for the western tarnished plant bug, Lygus hesperus.</title>
        <authorList>
            <person name="Tassone E.E."/>
            <person name="Geib S.M."/>
            <person name="Hall B."/>
            <person name="Fabrick J.A."/>
            <person name="Brent C.S."/>
            <person name="Hull J.J."/>
        </authorList>
    </citation>
    <scope>NUCLEOTIDE SEQUENCE</scope>
</reference>
<dbReference type="EMBL" id="GDHC01018803">
    <property type="protein sequence ID" value="JAP99825.1"/>
    <property type="molecule type" value="Transcribed_RNA"/>
</dbReference>
<evidence type="ECO:0000256" key="2">
    <source>
        <dbReference type="ARBA" id="ARBA00006375"/>
    </source>
</evidence>
<name>A0A0A9X7C0_LYGHE</name>
<evidence type="ECO:0000313" key="12">
    <source>
        <dbReference type="EMBL" id="JAP99825.1"/>
    </source>
</evidence>
<reference evidence="11" key="2">
    <citation type="submission" date="2014-07" db="EMBL/GenBank/DDBJ databases">
        <authorList>
            <person name="Hull J."/>
        </authorList>
    </citation>
    <scope>NUCLEOTIDE SEQUENCE</scope>
</reference>
<evidence type="ECO:0000313" key="11">
    <source>
        <dbReference type="EMBL" id="JAG15536.1"/>
    </source>
</evidence>
<dbReference type="InterPro" id="IPR023395">
    <property type="entry name" value="MCP_dom_sf"/>
</dbReference>
<dbReference type="PRINTS" id="PR00928">
    <property type="entry name" value="GRAVESDC"/>
</dbReference>
<dbReference type="InterPro" id="IPR002067">
    <property type="entry name" value="MCP"/>
</dbReference>
<evidence type="ECO:0000256" key="1">
    <source>
        <dbReference type="ARBA" id="ARBA00004448"/>
    </source>
</evidence>
<dbReference type="GO" id="GO:0005743">
    <property type="term" value="C:mitochondrial inner membrane"/>
    <property type="evidence" value="ECO:0007669"/>
    <property type="project" value="UniProtKB-SubCell"/>
</dbReference>
<sequence length="317" mass="34682">MTAVAATQNKNADFILKSLVAGGVAGMCSKTAVAPLDRIKILFQAHNSLYSHLGVFSGIRAVIRHESLIALYKGNGAQMVRVFPYAATQFTSFEMYSQLFKELLGQNSHIGKLLAGSSAGATAVLLTYPLDTIRARLAFQITGGEKYSGIAHAATSIFREEGGLRGLYRGFVPTLCGMIPYAGLSFYCFEMFKLLCMKYIPDWTCAHHSRNTGGLVLLVPAKLLCGGIAGAFAQSFAYPMDVTRRRMQLAMMAPETHKFGLGMVQTLVLIYKEHGIMKGLYRGMSINYLRAMPMVAVSFSTYELMKQALHLDTGLKL</sequence>
<dbReference type="AlphaFoldDB" id="A0A0A9X7C0"/>
<evidence type="ECO:0000256" key="10">
    <source>
        <dbReference type="RuleBase" id="RU000488"/>
    </source>
</evidence>
<organism evidence="11">
    <name type="scientific">Lygus hesperus</name>
    <name type="common">Western plant bug</name>
    <dbReference type="NCBI Taxonomy" id="30085"/>
    <lineage>
        <taxon>Eukaryota</taxon>
        <taxon>Metazoa</taxon>
        <taxon>Ecdysozoa</taxon>
        <taxon>Arthropoda</taxon>
        <taxon>Hexapoda</taxon>
        <taxon>Insecta</taxon>
        <taxon>Pterygota</taxon>
        <taxon>Neoptera</taxon>
        <taxon>Paraneoptera</taxon>
        <taxon>Hemiptera</taxon>
        <taxon>Heteroptera</taxon>
        <taxon>Panheteroptera</taxon>
        <taxon>Cimicomorpha</taxon>
        <taxon>Miridae</taxon>
        <taxon>Mirini</taxon>
        <taxon>Lygus</taxon>
    </lineage>
</organism>
<reference evidence="11" key="1">
    <citation type="journal article" date="2014" name="PLoS ONE">
        <title>Transcriptome-Based Identification of ABC Transporters in the Western Tarnished Plant Bug Lygus hesperus.</title>
        <authorList>
            <person name="Hull J.J."/>
            <person name="Chaney K."/>
            <person name="Geib S.M."/>
            <person name="Fabrick J.A."/>
            <person name="Brent C.S."/>
            <person name="Walsh D."/>
            <person name="Lavine L.C."/>
        </authorList>
    </citation>
    <scope>NUCLEOTIDE SEQUENCE</scope>
</reference>
<protein>
    <submittedName>
        <fullName evidence="11">Graves disease carrier protein</fullName>
    </submittedName>
</protein>
<dbReference type="InterPro" id="IPR018108">
    <property type="entry name" value="MCP_transmembrane"/>
</dbReference>
<feature type="repeat" description="Solcar" evidence="9">
    <location>
        <begin position="221"/>
        <end position="308"/>
    </location>
</feature>
<keyword evidence="4 9" id="KW-0812">Transmembrane</keyword>
<keyword evidence="7" id="KW-0496">Mitochondrion</keyword>
<comment type="subcellular location">
    <subcellularLocation>
        <location evidence="1">Mitochondrion inner membrane</location>
        <topology evidence="1">Multi-pass membrane protein</topology>
    </subcellularLocation>
</comment>
<keyword evidence="5" id="KW-0677">Repeat</keyword>
<gene>
    <name evidence="11" type="primary">SLC25A16</name>
    <name evidence="11" type="ORF">CM83_24682</name>
    <name evidence="12" type="ORF">g.62458</name>
</gene>
<feature type="repeat" description="Solcar" evidence="9">
    <location>
        <begin position="107"/>
        <end position="195"/>
    </location>
</feature>
<dbReference type="EMBL" id="GBHO01028068">
    <property type="protein sequence ID" value="JAG15536.1"/>
    <property type="molecule type" value="Transcribed_RNA"/>
</dbReference>
<evidence type="ECO:0000256" key="7">
    <source>
        <dbReference type="ARBA" id="ARBA00023128"/>
    </source>
</evidence>
<accession>A0A0A9X7C0</accession>
<comment type="similarity">
    <text evidence="2 10">Belongs to the mitochondrial carrier (TC 2.A.29) family.</text>
</comment>
<evidence type="ECO:0000256" key="5">
    <source>
        <dbReference type="ARBA" id="ARBA00022737"/>
    </source>
</evidence>
<keyword evidence="3 10" id="KW-0813">Transport</keyword>
<proteinExistence type="inferred from homology"/>
<feature type="repeat" description="Solcar" evidence="9">
    <location>
        <begin position="13"/>
        <end position="99"/>
    </location>
</feature>
<dbReference type="PROSITE" id="PS50920">
    <property type="entry name" value="SOLCAR"/>
    <property type="match status" value="3"/>
</dbReference>
<dbReference type="GO" id="GO:0055085">
    <property type="term" value="P:transmembrane transport"/>
    <property type="evidence" value="ECO:0007669"/>
    <property type="project" value="InterPro"/>
</dbReference>
<evidence type="ECO:0000256" key="6">
    <source>
        <dbReference type="ARBA" id="ARBA00022792"/>
    </source>
</evidence>
<dbReference type="PANTHER" id="PTHR24089">
    <property type="entry name" value="SOLUTE CARRIER FAMILY 25"/>
    <property type="match status" value="1"/>
</dbReference>
<dbReference type="Gene3D" id="1.50.40.10">
    <property type="entry name" value="Mitochondrial carrier domain"/>
    <property type="match status" value="1"/>
</dbReference>
<keyword evidence="8 9" id="KW-0472">Membrane</keyword>
<dbReference type="Pfam" id="PF00153">
    <property type="entry name" value="Mito_carr"/>
    <property type="match status" value="3"/>
</dbReference>
<dbReference type="PRINTS" id="PR00926">
    <property type="entry name" value="MITOCARRIER"/>
</dbReference>
<evidence type="ECO:0000256" key="3">
    <source>
        <dbReference type="ARBA" id="ARBA00022448"/>
    </source>
</evidence>
<evidence type="ECO:0000256" key="8">
    <source>
        <dbReference type="ARBA" id="ARBA00023136"/>
    </source>
</evidence>